<dbReference type="Proteomes" id="UP000004994">
    <property type="component" value="Chromosome 12"/>
</dbReference>
<reference evidence="2" key="1">
    <citation type="journal article" date="2012" name="Nature">
        <title>The tomato genome sequence provides insights into fleshy fruit evolution.</title>
        <authorList>
            <consortium name="Tomato Genome Consortium"/>
        </authorList>
    </citation>
    <scope>NUCLEOTIDE SEQUENCE [LARGE SCALE GENOMIC DNA]</scope>
    <source>
        <strain evidence="2">cv. Heinz 1706</strain>
    </source>
</reference>
<dbReference type="InParanoid" id="K4DE60"/>
<sequence>MHLILLNPSPNFDFEEIHRGKFYPKIGLGDHERRDEALYDDLRQQRLVRCRRHVKESRVLDIQGKNVALEKNVKDPATTKDNGRGMPHDDILDMLG</sequence>
<evidence type="ECO:0000313" key="2">
    <source>
        <dbReference type="EnsemblPlants" id="Solyc12g036030.1.1"/>
    </source>
</evidence>
<organism evidence="2">
    <name type="scientific">Solanum lycopersicum</name>
    <name type="common">Tomato</name>
    <name type="synonym">Lycopersicon esculentum</name>
    <dbReference type="NCBI Taxonomy" id="4081"/>
    <lineage>
        <taxon>Eukaryota</taxon>
        <taxon>Viridiplantae</taxon>
        <taxon>Streptophyta</taxon>
        <taxon>Embryophyta</taxon>
        <taxon>Tracheophyta</taxon>
        <taxon>Spermatophyta</taxon>
        <taxon>Magnoliopsida</taxon>
        <taxon>eudicotyledons</taxon>
        <taxon>Gunneridae</taxon>
        <taxon>Pentapetalae</taxon>
        <taxon>asterids</taxon>
        <taxon>lamiids</taxon>
        <taxon>Solanales</taxon>
        <taxon>Solanaceae</taxon>
        <taxon>Solanoideae</taxon>
        <taxon>Solaneae</taxon>
        <taxon>Solanum</taxon>
        <taxon>Solanum subgen. Lycopersicon</taxon>
    </lineage>
</organism>
<accession>K4DE60</accession>
<protein>
    <submittedName>
        <fullName evidence="2">Uncharacterized protein</fullName>
    </submittedName>
</protein>
<evidence type="ECO:0000256" key="1">
    <source>
        <dbReference type="SAM" id="MobiDB-lite"/>
    </source>
</evidence>
<dbReference type="EnsemblPlants" id="Solyc12g036030.1.1">
    <property type="protein sequence ID" value="Solyc12g036030.1.1"/>
    <property type="gene ID" value="Solyc12g036030.1"/>
</dbReference>
<dbReference type="OMA" id="FEEIHRG"/>
<dbReference type="STRING" id="4081.K4DE60"/>
<dbReference type="PhylomeDB" id="K4DE60"/>
<feature type="region of interest" description="Disordered" evidence="1">
    <location>
        <begin position="71"/>
        <end position="96"/>
    </location>
</feature>
<dbReference type="PaxDb" id="4081-Solyc12g036030.1.1"/>
<dbReference type="Gramene" id="Solyc12g036030.1.1">
    <property type="protein sequence ID" value="Solyc12g036030.1.1"/>
    <property type="gene ID" value="Solyc12g036030.1"/>
</dbReference>
<reference evidence="2" key="2">
    <citation type="submission" date="2015-06" db="UniProtKB">
        <authorList>
            <consortium name="EnsemblPlants"/>
        </authorList>
    </citation>
    <scope>IDENTIFICATION</scope>
    <source>
        <strain evidence="2">cv. Heinz 1706</strain>
    </source>
</reference>
<dbReference type="HOGENOM" id="CLU_2363692_0_0_1"/>
<evidence type="ECO:0000313" key="3">
    <source>
        <dbReference type="Proteomes" id="UP000004994"/>
    </source>
</evidence>
<dbReference type="AlphaFoldDB" id="K4DE60"/>
<name>K4DE60_SOLLC</name>
<proteinExistence type="predicted"/>
<keyword evidence="3" id="KW-1185">Reference proteome</keyword>